<reference evidence="1" key="1">
    <citation type="submission" date="2012-11" db="EMBL/GenBank/DDBJ databases">
        <authorList>
            <person name="Lucero-Rivera Y.E."/>
            <person name="Tovar-Ramirez D."/>
        </authorList>
    </citation>
    <scope>NUCLEOTIDE SEQUENCE</scope>
    <source>
        <tissue evidence="1">Salivary gland</tissue>
    </source>
</reference>
<dbReference type="AlphaFoldDB" id="L7M5A7"/>
<evidence type="ECO:0000313" key="1">
    <source>
        <dbReference type="EMBL" id="JAA58333.1"/>
    </source>
</evidence>
<name>L7M5A7_RHIPC</name>
<accession>L7M5A7</accession>
<protein>
    <submittedName>
        <fullName evidence="1">Uncharacterized protein</fullName>
    </submittedName>
</protein>
<proteinExistence type="evidence at transcript level"/>
<sequence length="296" mass="32573">MLFSWWLRRSPCRVGGRCCGLSPTTLAYWPAASKAVSAFLLGKAWWCCHTWLPSTPSATFCNRNKSVPPLRTLKVSQQGGAMFSHPDRPGGDWQEAGGVCARDVNGETRVVKPTNTVVTCTAQYPLRESPPPAEAVLANDVLGTSRGGRDKRCGYEGHTSSLAQVAPLVGIFTRWAAVPVGASGCRSAVARVRAWLHPPARAPLRLTHWRLLWPLAMTRVPKTWLRSLLGLLRCSLRRCSAFGHGRHFRIGQLATSLFSNCCSLLRHSIGHRLCGCCCSWCWYCWCGWCCSGSSRS</sequence>
<dbReference type="EMBL" id="GACK01006701">
    <property type="protein sequence ID" value="JAA58333.1"/>
    <property type="molecule type" value="mRNA"/>
</dbReference>
<reference evidence="1" key="2">
    <citation type="journal article" date="2015" name="J. Proteomics">
        <title>Sexual differences in the sialomes of the zebra tick, Rhipicephalus pulchellus.</title>
        <authorList>
            <person name="Tan A.W."/>
            <person name="Francischetti I.M."/>
            <person name="Slovak M."/>
            <person name="Kini R.M."/>
            <person name="Ribeiro J.M."/>
        </authorList>
    </citation>
    <scope>NUCLEOTIDE SEQUENCE</scope>
    <source>
        <tissue evidence="1">Salivary gland</tissue>
    </source>
</reference>
<organism evidence="1">
    <name type="scientific">Rhipicephalus pulchellus</name>
    <name type="common">Yellow backed tick</name>
    <name type="synonym">Dermacentor pulchellus</name>
    <dbReference type="NCBI Taxonomy" id="72859"/>
    <lineage>
        <taxon>Eukaryota</taxon>
        <taxon>Metazoa</taxon>
        <taxon>Ecdysozoa</taxon>
        <taxon>Arthropoda</taxon>
        <taxon>Chelicerata</taxon>
        <taxon>Arachnida</taxon>
        <taxon>Acari</taxon>
        <taxon>Parasitiformes</taxon>
        <taxon>Ixodida</taxon>
        <taxon>Ixodoidea</taxon>
        <taxon>Ixodidae</taxon>
        <taxon>Rhipicephalinae</taxon>
        <taxon>Rhipicephalus</taxon>
        <taxon>Rhipicephalus</taxon>
    </lineage>
</organism>